<reference evidence="2 3" key="1">
    <citation type="journal article" date="2015" name="Nature">
        <title>rRNA introns, odd ribosomes, and small enigmatic genomes across a large radiation of phyla.</title>
        <authorList>
            <person name="Brown C.T."/>
            <person name="Hug L.A."/>
            <person name="Thomas B.C."/>
            <person name="Sharon I."/>
            <person name="Castelle C.J."/>
            <person name="Singh A."/>
            <person name="Wilkins M.J."/>
            <person name="Williams K.H."/>
            <person name="Banfield J.F."/>
        </authorList>
    </citation>
    <scope>NUCLEOTIDE SEQUENCE [LARGE SCALE GENOMIC DNA]</scope>
</reference>
<evidence type="ECO:0000256" key="1">
    <source>
        <dbReference type="SAM" id="Phobius"/>
    </source>
</evidence>
<dbReference type="EMBL" id="LCKX01000038">
    <property type="protein sequence ID" value="KKU06158.1"/>
    <property type="molecule type" value="Genomic_DNA"/>
</dbReference>
<keyword evidence="1" id="KW-1133">Transmembrane helix</keyword>
<proteinExistence type="predicted"/>
<dbReference type="InterPro" id="IPR018580">
    <property type="entry name" value="Uncharacterised_YfhO"/>
</dbReference>
<dbReference type="Proteomes" id="UP000033999">
    <property type="component" value="Unassembled WGS sequence"/>
</dbReference>
<feature type="transmembrane region" description="Helical" evidence="1">
    <location>
        <begin position="94"/>
        <end position="111"/>
    </location>
</feature>
<keyword evidence="1" id="KW-0472">Membrane</keyword>
<organism evidence="2 3">
    <name type="scientific">Candidatus Magasanikbacteria bacterium GW2011_GWA2_45_39</name>
    <dbReference type="NCBI Taxonomy" id="1619041"/>
    <lineage>
        <taxon>Bacteria</taxon>
        <taxon>Candidatus Magasanikiibacteriota</taxon>
    </lineage>
</organism>
<feature type="transmembrane region" description="Helical" evidence="1">
    <location>
        <begin position="200"/>
        <end position="221"/>
    </location>
</feature>
<feature type="transmembrane region" description="Helical" evidence="1">
    <location>
        <begin position="160"/>
        <end position="180"/>
    </location>
</feature>
<feature type="transmembrane region" description="Helical" evidence="1">
    <location>
        <begin position="263"/>
        <end position="281"/>
    </location>
</feature>
<keyword evidence="1" id="KW-0812">Transmembrane</keyword>
<name>A0A0G1PL96_9BACT</name>
<comment type="caution">
    <text evidence="2">The sequence shown here is derived from an EMBL/GenBank/DDBJ whole genome shotgun (WGS) entry which is preliminary data.</text>
</comment>
<dbReference type="AlphaFoldDB" id="A0A0G1PL96"/>
<feature type="transmembrane region" description="Helical" evidence="1">
    <location>
        <begin position="123"/>
        <end position="140"/>
    </location>
</feature>
<accession>A0A0G1PL96</accession>
<protein>
    <submittedName>
        <fullName evidence="2">Uncharacterized protein</fullName>
    </submittedName>
</protein>
<sequence length="525" mass="58556">MALIALTAAALFAAVNRSFKKFLLSTAVALIVTSIQWIPAIRYYQEASREQPSSEFVYEKTLLPWSQISQLTAPNYLGNPATGNFRGQANFVETTAYSGIAILGFSLIGLISQIRQISQIKKFAVFILLLIFVLVLPNPVSLLIGKLNIPIFSTSVASRWLILWPLATVLLAAAGINRFIEQTTSNTAKKARPFLERPGLYLPLAIICFLIGSLWIAAFMTSPEFRSVSVRNLIIPTGIAGLFITTLLLENQKRSLLAAARRLLVPTIALVTLTELILFGHKTVNYTEKDFIYPSTPVIEKLQELSADYSRFASTPGSTIETNFATYYGLYDLSGYDALYPRRVGELVWTAQNNGQPVTDFSRSTVVTPTNPTTARNNLWNLTGVRWIINKDDLLSRHPGQRSNDLSPDFKLIWEQGKWQIYENTSAFPRAFFTADLPTSLTALTTPIYLTSLTPAKITKYLPNSVEIEIDAPQNGYVILTDTFYPGWKAAVDNQEVEIFPAFHAFRSVQVSPGKHTLEFNYRSL</sequence>
<feature type="transmembrane region" description="Helical" evidence="1">
    <location>
        <begin position="233"/>
        <end position="251"/>
    </location>
</feature>
<evidence type="ECO:0000313" key="3">
    <source>
        <dbReference type="Proteomes" id="UP000033999"/>
    </source>
</evidence>
<dbReference type="PANTHER" id="PTHR38454:SF1">
    <property type="entry name" value="INTEGRAL MEMBRANE PROTEIN"/>
    <property type="match status" value="1"/>
</dbReference>
<dbReference type="Pfam" id="PF09586">
    <property type="entry name" value="YfhO"/>
    <property type="match status" value="2"/>
</dbReference>
<gene>
    <name evidence="2" type="ORF">UX10_C0038G0007</name>
</gene>
<evidence type="ECO:0000313" key="2">
    <source>
        <dbReference type="EMBL" id="KKU06158.1"/>
    </source>
</evidence>
<dbReference type="PANTHER" id="PTHR38454">
    <property type="entry name" value="INTEGRAL MEMBRANE PROTEIN-RELATED"/>
    <property type="match status" value="1"/>
</dbReference>